<dbReference type="InterPro" id="IPR036388">
    <property type="entry name" value="WH-like_DNA-bd_sf"/>
</dbReference>
<dbReference type="GO" id="GO:0006355">
    <property type="term" value="P:regulation of DNA-templated transcription"/>
    <property type="evidence" value="ECO:0007669"/>
    <property type="project" value="InterPro"/>
</dbReference>
<dbReference type="SUPFAM" id="SSF75516">
    <property type="entry name" value="Pheromone-binding domain of LuxR-like quorum-sensing transcription factors"/>
    <property type="match status" value="1"/>
</dbReference>
<dbReference type="PANTHER" id="PTHR44688:SF16">
    <property type="entry name" value="DNA-BINDING TRANSCRIPTIONAL ACTIVATOR DEVR_DOSR"/>
    <property type="match status" value="1"/>
</dbReference>
<evidence type="ECO:0000259" key="4">
    <source>
        <dbReference type="PROSITE" id="PS50043"/>
    </source>
</evidence>
<dbReference type="GO" id="GO:0003677">
    <property type="term" value="F:DNA binding"/>
    <property type="evidence" value="ECO:0007669"/>
    <property type="project" value="UniProtKB-KW"/>
</dbReference>
<keyword evidence="2" id="KW-0238">DNA-binding</keyword>
<evidence type="ECO:0000256" key="2">
    <source>
        <dbReference type="ARBA" id="ARBA00023125"/>
    </source>
</evidence>
<feature type="domain" description="HTH luxR-type" evidence="4">
    <location>
        <begin position="179"/>
        <end position="244"/>
    </location>
</feature>
<dbReference type="PANTHER" id="PTHR44688">
    <property type="entry name" value="DNA-BINDING TRANSCRIPTIONAL ACTIVATOR DEVR_DOSR"/>
    <property type="match status" value="1"/>
</dbReference>
<dbReference type="Proteomes" id="UP000440716">
    <property type="component" value="Unassembled WGS sequence"/>
</dbReference>
<name>A0A7K1RFR5_AGRVI</name>
<proteinExistence type="predicted"/>
<evidence type="ECO:0000256" key="3">
    <source>
        <dbReference type="ARBA" id="ARBA00023163"/>
    </source>
</evidence>
<dbReference type="PROSITE" id="PS50043">
    <property type="entry name" value="HTH_LUXR_2"/>
    <property type="match status" value="1"/>
</dbReference>
<keyword evidence="1" id="KW-0805">Transcription regulation</keyword>
<sequence length="247" mass="27781">MNEKSFSSDLSQTISFLEEIRTLETLAELATSIKRVASTYGIVKILSGFMPHSGSLPAEQMRNILLADWPSEWADVYFQNGYVFEDPTIKRVRRVETAFTWSDLAKKNEITRKERFVMDGAKEHQLKDGCTVPLVSLDGRLAGFSFAGTDIDTSPEARGALTLIATFAFGRAIELRNNKNKQAVKLTAREQEVLRWLSAGKTDWEISVILGVSEKTIEKHIANIRLKLNAVNRYHALAEAFRQNVIS</sequence>
<evidence type="ECO:0000256" key="1">
    <source>
        <dbReference type="ARBA" id="ARBA00023015"/>
    </source>
</evidence>
<dbReference type="RefSeq" id="WP_156591269.1">
    <property type="nucleotide sequence ID" value="NZ_WPHU01000004.1"/>
</dbReference>
<dbReference type="InterPro" id="IPR036693">
    <property type="entry name" value="TF_LuxR_autoind-bd_dom_sf"/>
</dbReference>
<keyword evidence="3" id="KW-0804">Transcription</keyword>
<dbReference type="SMART" id="SM00421">
    <property type="entry name" value="HTH_LUXR"/>
    <property type="match status" value="1"/>
</dbReference>
<dbReference type="Pfam" id="PF00196">
    <property type="entry name" value="GerE"/>
    <property type="match status" value="1"/>
</dbReference>
<gene>
    <name evidence="5" type="ORF">GOZ88_12020</name>
</gene>
<dbReference type="Gene3D" id="3.30.450.80">
    <property type="entry name" value="Transcription factor LuxR-like, autoinducer-binding domain"/>
    <property type="match status" value="1"/>
</dbReference>
<dbReference type="EMBL" id="WPHU01000004">
    <property type="protein sequence ID" value="MVA56833.1"/>
    <property type="molecule type" value="Genomic_DNA"/>
</dbReference>
<dbReference type="Gene3D" id="1.10.10.10">
    <property type="entry name" value="Winged helix-like DNA-binding domain superfamily/Winged helix DNA-binding domain"/>
    <property type="match status" value="1"/>
</dbReference>
<dbReference type="AlphaFoldDB" id="A0A7K1RFR5"/>
<dbReference type="SUPFAM" id="SSF46894">
    <property type="entry name" value="C-terminal effector domain of the bipartite response regulators"/>
    <property type="match status" value="1"/>
</dbReference>
<dbReference type="InterPro" id="IPR000792">
    <property type="entry name" value="Tscrpt_reg_LuxR_C"/>
</dbReference>
<dbReference type="Pfam" id="PF03472">
    <property type="entry name" value="Autoind_bind"/>
    <property type="match status" value="1"/>
</dbReference>
<dbReference type="InterPro" id="IPR005143">
    <property type="entry name" value="TF_LuxR_autoind-bd_dom"/>
</dbReference>
<evidence type="ECO:0000313" key="6">
    <source>
        <dbReference type="Proteomes" id="UP000440716"/>
    </source>
</evidence>
<dbReference type="InterPro" id="IPR016032">
    <property type="entry name" value="Sig_transdc_resp-reg_C-effctor"/>
</dbReference>
<accession>A0A7K1RFR5</accession>
<dbReference type="PRINTS" id="PR00038">
    <property type="entry name" value="HTHLUXR"/>
</dbReference>
<comment type="caution">
    <text evidence="5">The sequence shown here is derived from an EMBL/GenBank/DDBJ whole genome shotgun (WGS) entry which is preliminary data.</text>
</comment>
<evidence type="ECO:0000313" key="5">
    <source>
        <dbReference type="EMBL" id="MVA56833.1"/>
    </source>
</evidence>
<dbReference type="CDD" id="cd06170">
    <property type="entry name" value="LuxR_C_like"/>
    <property type="match status" value="1"/>
</dbReference>
<reference evidence="5 6" key="1">
    <citation type="submission" date="2019-12" db="EMBL/GenBank/DDBJ databases">
        <title>Whole-genome sequencing of Allorhizobium vitis.</title>
        <authorList>
            <person name="Gan H.M."/>
            <person name="Szegedi E."/>
            <person name="Burr T."/>
            <person name="Savka M.A."/>
        </authorList>
    </citation>
    <scope>NUCLEOTIDE SEQUENCE [LARGE SCALE GENOMIC DNA]</scope>
    <source>
        <strain evidence="5 6">CG415</strain>
    </source>
</reference>
<protein>
    <submittedName>
        <fullName evidence="5">LuxR family transcriptional regulator</fullName>
    </submittedName>
</protein>
<organism evidence="5 6">
    <name type="scientific">Agrobacterium vitis</name>
    <name type="common">Rhizobium vitis</name>
    <dbReference type="NCBI Taxonomy" id="373"/>
    <lineage>
        <taxon>Bacteria</taxon>
        <taxon>Pseudomonadati</taxon>
        <taxon>Pseudomonadota</taxon>
        <taxon>Alphaproteobacteria</taxon>
        <taxon>Hyphomicrobiales</taxon>
        <taxon>Rhizobiaceae</taxon>
        <taxon>Rhizobium/Agrobacterium group</taxon>
        <taxon>Agrobacterium</taxon>
    </lineage>
</organism>